<protein>
    <submittedName>
        <fullName evidence="10">Transporter</fullName>
    </submittedName>
</protein>
<dbReference type="InterPro" id="IPR002524">
    <property type="entry name" value="Cation_efflux"/>
</dbReference>
<evidence type="ECO:0000256" key="5">
    <source>
        <dbReference type="ARBA" id="ARBA00022989"/>
    </source>
</evidence>
<evidence type="ECO:0000256" key="7">
    <source>
        <dbReference type="SAM" id="Phobius"/>
    </source>
</evidence>
<keyword evidence="11" id="KW-1185">Reference proteome</keyword>
<proteinExistence type="inferred from homology"/>
<dbReference type="SUPFAM" id="SSF160240">
    <property type="entry name" value="Cation efflux protein cytoplasmic domain-like"/>
    <property type="match status" value="1"/>
</dbReference>
<evidence type="ECO:0000256" key="1">
    <source>
        <dbReference type="ARBA" id="ARBA00004141"/>
    </source>
</evidence>
<dbReference type="SUPFAM" id="SSF161111">
    <property type="entry name" value="Cation efflux protein transmembrane domain-like"/>
    <property type="match status" value="1"/>
</dbReference>
<feature type="domain" description="Cation efflux protein transmembrane" evidence="8">
    <location>
        <begin position="15"/>
        <end position="206"/>
    </location>
</feature>
<evidence type="ECO:0000313" key="10">
    <source>
        <dbReference type="EMBL" id="RAV23078.1"/>
    </source>
</evidence>
<organism evidence="10 11">
    <name type="scientific">Paenibacillus contaminans</name>
    <dbReference type="NCBI Taxonomy" id="450362"/>
    <lineage>
        <taxon>Bacteria</taxon>
        <taxon>Bacillati</taxon>
        <taxon>Bacillota</taxon>
        <taxon>Bacilli</taxon>
        <taxon>Bacillales</taxon>
        <taxon>Paenibacillaceae</taxon>
        <taxon>Paenibacillus</taxon>
    </lineage>
</organism>
<dbReference type="InterPro" id="IPR036837">
    <property type="entry name" value="Cation_efflux_CTD_sf"/>
</dbReference>
<dbReference type="InterPro" id="IPR027469">
    <property type="entry name" value="Cation_efflux_TMD_sf"/>
</dbReference>
<dbReference type="Pfam" id="PF16916">
    <property type="entry name" value="ZT_dimer"/>
    <property type="match status" value="1"/>
</dbReference>
<keyword evidence="3" id="KW-0813">Transport</keyword>
<name>A0A329MUV1_9BACL</name>
<dbReference type="InterPro" id="IPR058533">
    <property type="entry name" value="Cation_efflux_TM"/>
</dbReference>
<evidence type="ECO:0000256" key="4">
    <source>
        <dbReference type="ARBA" id="ARBA00022692"/>
    </source>
</evidence>
<dbReference type="Pfam" id="PF01545">
    <property type="entry name" value="Cation_efflux"/>
    <property type="match status" value="1"/>
</dbReference>
<evidence type="ECO:0000256" key="6">
    <source>
        <dbReference type="ARBA" id="ARBA00023136"/>
    </source>
</evidence>
<comment type="subcellular location">
    <subcellularLocation>
        <location evidence="1">Membrane</location>
        <topology evidence="1">Multi-pass membrane protein</topology>
    </subcellularLocation>
</comment>
<evidence type="ECO:0000256" key="2">
    <source>
        <dbReference type="ARBA" id="ARBA00008114"/>
    </source>
</evidence>
<dbReference type="InterPro" id="IPR050291">
    <property type="entry name" value="CDF_Transporter"/>
</dbReference>
<comment type="similarity">
    <text evidence="2">Belongs to the cation diffusion facilitator (CDF) transporter (TC 2.A.4) family.</text>
</comment>
<dbReference type="Proteomes" id="UP000250369">
    <property type="component" value="Unassembled WGS sequence"/>
</dbReference>
<keyword evidence="5 7" id="KW-1133">Transmembrane helix</keyword>
<dbReference type="NCBIfam" id="TIGR01297">
    <property type="entry name" value="CDF"/>
    <property type="match status" value="1"/>
</dbReference>
<dbReference type="GO" id="GO:0016020">
    <property type="term" value="C:membrane"/>
    <property type="evidence" value="ECO:0007669"/>
    <property type="project" value="UniProtKB-SubCell"/>
</dbReference>
<dbReference type="PANTHER" id="PTHR43840">
    <property type="entry name" value="MITOCHONDRIAL METAL TRANSPORTER 1-RELATED"/>
    <property type="match status" value="1"/>
</dbReference>
<dbReference type="FunFam" id="1.20.1510.10:FF:000006">
    <property type="entry name" value="Divalent cation efflux transporter"/>
    <property type="match status" value="1"/>
</dbReference>
<gene>
    <name evidence="10" type="ORF">DQG23_02460</name>
</gene>
<dbReference type="AlphaFoldDB" id="A0A329MUV1"/>
<sequence length="288" mass="32081">MEIYNNLQQGEKGAWVSIVAYICLSAIKLTIGFLFFSEALRADGFNNLTDIIASIAVLVGLRISRKPPDQNHRYGHFRAENIATLVASLIMAAVGIQVLWQAVMIFFESSIRKPDMITAWIALFCGIVMLAVYRYNFKLAKRINSSAVMAAAQDNRSDAFVSMGAFVGILGAQFGLNWLDPLAATAVGVIICKTAFDIFREATHSLSDGFHENELSQFKKTIRKTPGVQVLKDIKARSHGNYILLDVTILVDEKMSVAESHSITEDIERRMKEAHMVEHVHIHIEPAR</sequence>
<evidence type="ECO:0000259" key="8">
    <source>
        <dbReference type="Pfam" id="PF01545"/>
    </source>
</evidence>
<dbReference type="InterPro" id="IPR027470">
    <property type="entry name" value="Cation_efflux_CTD"/>
</dbReference>
<feature type="transmembrane region" description="Helical" evidence="7">
    <location>
        <begin position="158"/>
        <end position="176"/>
    </location>
</feature>
<dbReference type="RefSeq" id="WP_113029188.1">
    <property type="nucleotide sequence ID" value="NZ_QMFB01000001.1"/>
</dbReference>
<keyword evidence="4 7" id="KW-0812">Transmembrane</keyword>
<evidence type="ECO:0000256" key="3">
    <source>
        <dbReference type="ARBA" id="ARBA00022448"/>
    </source>
</evidence>
<dbReference type="OrthoDB" id="9806522at2"/>
<keyword evidence="6 7" id="KW-0472">Membrane</keyword>
<dbReference type="Gene3D" id="1.20.1510.10">
    <property type="entry name" value="Cation efflux protein transmembrane domain"/>
    <property type="match status" value="1"/>
</dbReference>
<feature type="transmembrane region" description="Helical" evidence="7">
    <location>
        <begin position="48"/>
        <end position="64"/>
    </location>
</feature>
<dbReference type="PANTHER" id="PTHR43840:SF50">
    <property type="entry name" value="MANGANESE EFFLUX SYSTEM PROTEIN MNES"/>
    <property type="match status" value="1"/>
</dbReference>
<reference evidence="10 11" key="1">
    <citation type="journal article" date="2009" name="Int. J. Syst. Evol. Microbiol.">
        <title>Paenibacillus contaminans sp. nov., isolated from a contaminated laboratory plate.</title>
        <authorList>
            <person name="Chou J.H."/>
            <person name="Lee J.H."/>
            <person name="Lin M.C."/>
            <person name="Chang P.S."/>
            <person name="Arun A.B."/>
            <person name="Young C.C."/>
            <person name="Chen W.M."/>
        </authorList>
    </citation>
    <scope>NUCLEOTIDE SEQUENCE [LARGE SCALE GENOMIC DNA]</scope>
    <source>
        <strain evidence="10 11">CKOBP-6</strain>
    </source>
</reference>
<feature type="transmembrane region" description="Helical" evidence="7">
    <location>
        <begin position="119"/>
        <end position="137"/>
    </location>
</feature>
<evidence type="ECO:0000259" key="9">
    <source>
        <dbReference type="Pfam" id="PF16916"/>
    </source>
</evidence>
<accession>A0A329MUV1</accession>
<dbReference type="EMBL" id="QMFB01000001">
    <property type="protein sequence ID" value="RAV23078.1"/>
    <property type="molecule type" value="Genomic_DNA"/>
</dbReference>
<feature type="transmembrane region" description="Helical" evidence="7">
    <location>
        <begin position="12"/>
        <end position="36"/>
    </location>
</feature>
<feature type="transmembrane region" description="Helical" evidence="7">
    <location>
        <begin position="85"/>
        <end position="107"/>
    </location>
</feature>
<dbReference type="Gene3D" id="3.30.70.1350">
    <property type="entry name" value="Cation efflux protein, cytoplasmic domain"/>
    <property type="match status" value="1"/>
</dbReference>
<feature type="domain" description="Cation efflux protein cytoplasmic" evidence="9">
    <location>
        <begin position="212"/>
        <end position="286"/>
    </location>
</feature>
<dbReference type="GO" id="GO:0008324">
    <property type="term" value="F:monoatomic cation transmembrane transporter activity"/>
    <property type="evidence" value="ECO:0007669"/>
    <property type="project" value="InterPro"/>
</dbReference>
<comment type="caution">
    <text evidence="10">The sequence shown here is derived from an EMBL/GenBank/DDBJ whole genome shotgun (WGS) entry which is preliminary data.</text>
</comment>
<evidence type="ECO:0000313" key="11">
    <source>
        <dbReference type="Proteomes" id="UP000250369"/>
    </source>
</evidence>